<proteinExistence type="predicted"/>
<accession>A0A4S3LXL9</accession>
<keyword evidence="3" id="KW-1185">Reference proteome</keyword>
<dbReference type="InterPro" id="IPR036249">
    <property type="entry name" value="Thioredoxin-like_sf"/>
</dbReference>
<comment type="caution">
    <text evidence="2">The sequence shown here is derived from an EMBL/GenBank/DDBJ whole genome shotgun (WGS) entry which is preliminary data.</text>
</comment>
<dbReference type="Gene3D" id="3.40.30.10">
    <property type="entry name" value="Glutaredoxin"/>
    <property type="match status" value="1"/>
</dbReference>
<reference evidence="2 3" key="1">
    <citation type="submission" date="2019-04" db="EMBL/GenBank/DDBJ databases">
        <title>Draft genome sequence of Robertkochia marina CC-AMO-30D.</title>
        <authorList>
            <person name="Hameed A."/>
            <person name="Lin S.-Y."/>
            <person name="Shahina M."/>
            <person name="Lai W.-A."/>
            <person name="Young C.-C."/>
        </authorList>
    </citation>
    <scope>NUCLEOTIDE SEQUENCE [LARGE SCALE GENOMIC DNA]</scope>
    <source>
        <strain evidence="2 3">CC-AMO-30D</strain>
    </source>
</reference>
<gene>
    <name evidence="2" type="ORF">E7Z59_10820</name>
</gene>
<dbReference type="InterPro" id="IPR000866">
    <property type="entry name" value="AhpC/TSA"/>
</dbReference>
<evidence type="ECO:0000313" key="3">
    <source>
        <dbReference type="Proteomes" id="UP000305939"/>
    </source>
</evidence>
<dbReference type="SUPFAM" id="SSF52833">
    <property type="entry name" value="Thioredoxin-like"/>
    <property type="match status" value="1"/>
</dbReference>
<dbReference type="InterPro" id="IPR050553">
    <property type="entry name" value="Thioredoxin_ResA/DsbE_sf"/>
</dbReference>
<dbReference type="GO" id="GO:0016491">
    <property type="term" value="F:oxidoreductase activity"/>
    <property type="evidence" value="ECO:0007669"/>
    <property type="project" value="InterPro"/>
</dbReference>
<dbReference type="PANTHER" id="PTHR42852:SF17">
    <property type="entry name" value="THIOREDOXIN-LIKE PROTEIN HI_1115"/>
    <property type="match status" value="1"/>
</dbReference>
<dbReference type="PROSITE" id="PS51352">
    <property type="entry name" value="THIOREDOXIN_2"/>
    <property type="match status" value="1"/>
</dbReference>
<dbReference type="GO" id="GO:0016209">
    <property type="term" value="F:antioxidant activity"/>
    <property type="evidence" value="ECO:0007669"/>
    <property type="project" value="InterPro"/>
</dbReference>
<dbReference type="InterPro" id="IPR013766">
    <property type="entry name" value="Thioredoxin_domain"/>
</dbReference>
<evidence type="ECO:0000313" key="2">
    <source>
        <dbReference type="EMBL" id="THD66299.1"/>
    </source>
</evidence>
<protein>
    <submittedName>
        <fullName evidence="2">Redoxin domain-containing protein</fullName>
    </submittedName>
</protein>
<dbReference type="PANTHER" id="PTHR42852">
    <property type="entry name" value="THIOL:DISULFIDE INTERCHANGE PROTEIN DSBE"/>
    <property type="match status" value="1"/>
</dbReference>
<organism evidence="2 3">
    <name type="scientific">Robertkochia marina</name>
    <dbReference type="NCBI Taxonomy" id="1227945"/>
    <lineage>
        <taxon>Bacteria</taxon>
        <taxon>Pseudomonadati</taxon>
        <taxon>Bacteroidota</taxon>
        <taxon>Flavobacteriia</taxon>
        <taxon>Flavobacteriales</taxon>
        <taxon>Flavobacteriaceae</taxon>
        <taxon>Robertkochia</taxon>
    </lineage>
</organism>
<dbReference type="RefSeq" id="WP_136336371.1">
    <property type="nucleotide sequence ID" value="NZ_QXMP01000017.1"/>
</dbReference>
<feature type="domain" description="Thioredoxin" evidence="1">
    <location>
        <begin position="475"/>
        <end position="627"/>
    </location>
</feature>
<sequence length="631" mass="70504">MRTFKFITLLAVTSCFVACQETSKNDPGITVGDVHISKTYPVQGDSIQLAFAADEEVDNVILYYHTGKKGYLKDLEFQHTNEGVTANFQVPDSAVSMAFDFMKKYEAVNETAAIAVYSEEGAALPGALAGQAYYLTYTGKRFGHNIDNDSILALYKQDLETYPEISPDHDIAYAFLLIKSSKEDGKAMLNSMENELLEKDSLAMKELTRLSDVYMAMDNRGKVDSIYGVLADNYPNSNPGIRKQFNDIQQMKDLEEKDAATKEFIAAHPEHVTAGYLTSSLAQAYGREGDYDKFNTTVALINDPQSRGRALNSLAWSLAEKGEDLDRAAQLSKTSLDVIQDAMDAPDWDPTFSTKTLTQLQLDYSLNMYRDTYALILYKQGNIKEAIKYQGLASGVESAPDVNEKYIQYLIEDKQYPLAQEKAALYIRNNAATGKISEYLEVAFSENGSEGVFADYLASLELEAEEKFREELMKEMLNEQASGFTLKNTAGEEISLAELKGKTVILDFWATWCGPCIASFPGMQQAKEKYADNDKVVFLFINTWEGKSDEERLKLAANFMEKKGYDFNVLLDNYDPETSAFEVVENYNVSGIPTKFIIGPDGKIKFKSVGWNGSAEKLLKEIEIMVELAQS</sequence>
<dbReference type="AlphaFoldDB" id="A0A4S3LXL9"/>
<evidence type="ECO:0000259" key="1">
    <source>
        <dbReference type="PROSITE" id="PS51352"/>
    </source>
</evidence>
<dbReference type="Proteomes" id="UP000305939">
    <property type="component" value="Unassembled WGS sequence"/>
</dbReference>
<dbReference type="Pfam" id="PF00578">
    <property type="entry name" value="AhpC-TSA"/>
    <property type="match status" value="1"/>
</dbReference>
<name>A0A4S3LXL9_9FLAO</name>
<dbReference type="OrthoDB" id="634996at2"/>
<dbReference type="CDD" id="cd02966">
    <property type="entry name" value="TlpA_like_family"/>
    <property type="match status" value="1"/>
</dbReference>
<dbReference type="EMBL" id="SSMC01000003">
    <property type="protein sequence ID" value="THD66299.1"/>
    <property type="molecule type" value="Genomic_DNA"/>
</dbReference>